<reference evidence="2" key="2">
    <citation type="submission" date="2020-09" db="EMBL/GenBank/DDBJ databases">
        <authorList>
            <person name="Sun Q."/>
            <person name="Sedlacek I."/>
        </authorList>
    </citation>
    <scope>NUCLEOTIDE SEQUENCE</scope>
    <source>
        <strain evidence="2">CCM 7897</strain>
    </source>
</reference>
<organism evidence="2 3">
    <name type="scientific">Azorhizobium oxalatiphilum</name>
    <dbReference type="NCBI Taxonomy" id="980631"/>
    <lineage>
        <taxon>Bacteria</taxon>
        <taxon>Pseudomonadati</taxon>
        <taxon>Pseudomonadota</taxon>
        <taxon>Alphaproteobacteria</taxon>
        <taxon>Hyphomicrobiales</taxon>
        <taxon>Xanthobacteraceae</taxon>
        <taxon>Azorhizobium</taxon>
    </lineage>
</organism>
<evidence type="ECO:0000313" key="2">
    <source>
        <dbReference type="EMBL" id="GGF60502.1"/>
    </source>
</evidence>
<feature type="signal peptide" evidence="1">
    <location>
        <begin position="1"/>
        <end position="21"/>
    </location>
</feature>
<name>A0A917F9T7_9HYPH</name>
<reference evidence="2" key="1">
    <citation type="journal article" date="2014" name="Int. J. Syst. Evol. Microbiol.">
        <title>Complete genome sequence of Corynebacterium casei LMG S-19264T (=DSM 44701T), isolated from a smear-ripened cheese.</title>
        <authorList>
            <consortium name="US DOE Joint Genome Institute (JGI-PGF)"/>
            <person name="Walter F."/>
            <person name="Albersmeier A."/>
            <person name="Kalinowski J."/>
            <person name="Ruckert C."/>
        </authorList>
    </citation>
    <scope>NUCLEOTIDE SEQUENCE</scope>
    <source>
        <strain evidence="2">CCM 7897</strain>
    </source>
</reference>
<proteinExistence type="predicted"/>
<sequence>MRTFKSVVTLAVLSLIPLAQASAAPIQPKQDRAGVLRQYQALTPADRQATIEAFTGRKISGSTFNTMDACTLRQGTEANAGSARLATTLAGCAKEAGL</sequence>
<dbReference type="Proteomes" id="UP000606044">
    <property type="component" value="Unassembled WGS sequence"/>
</dbReference>
<gene>
    <name evidence="2" type="ORF">GCM10007301_20300</name>
</gene>
<dbReference type="RefSeq" id="WP_188578048.1">
    <property type="nucleotide sequence ID" value="NZ_BMCT01000002.1"/>
</dbReference>
<keyword evidence="3" id="KW-1185">Reference proteome</keyword>
<comment type="caution">
    <text evidence="2">The sequence shown here is derived from an EMBL/GenBank/DDBJ whole genome shotgun (WGS) entry which is preliminary data.</text>
</comment>
<dbReference type="EMBL" id="BMCT01000002">
    <property type="protein sequence ID" value="GGF60502.1"/>
    <property type="molecule type" value="Genomic_DNA"/>
</dbReference>
<feature type="chain" id="PRO_5036757513" evidence="1">
    <location>
        <begin position="22"/>
        <end position="98"/>
    </location>
</feature>
<accession>A0A917F9T7</accession>
<protein>
    <submittedName>
        <fullName evidence="2">Uncharacterized protein</fullName>
    </submittedName>
</protein>
<dbReference type="AlphaFoldDB" id="A0A917F9T7"/>
<evidence type="ECO:0000313" key="3">
    <source>
        <dbReference type="Proteomes" id="UP000606044"/>
    </source>
</evidence>
<keyword evidence="1" id="KW-0732">Signal</keyword>
<evidence type="ECO:0000256" key="1">
    <source>
        <dbReference type="SAM" id="SignalP"/>
    </source>
</evidence>